<dbReference type="Gene3D" id="3.40.50.1820">
    <property type="entry name" value="alpha/beta hydrolase"/>
    <property type="match status" value="1"/>
</dbReference>
<dbReference type="RefSeq" id="WP_206736506.1">
    <property type="nucleotide sequence ID" value="NZ_JACCBI010000001.1"/>
</dbReference>
<reference evidence="2 3" key="1">
    <citation type="submission" date="2020-07" db="EMBL/GenBank/DDBJ databases">
        <title>Sequencing the genomes of 1000 actinobacteria strains.</title>
        <authorList>
            <person name="Klenk H.-P."/>
        </authorList>
    </citation>
    <scope>NUCLEOTIDE SEQUENCE [LARGE SCALE GENOMIC DNA]</scope>
    <source>
        <strain evidence="2 3">DSM 23870</strain>
    </source>
</reference>
<gene>
    <name evidence="2" type="ORF">BJ972_000871</name>
</gene>
<evidence type="ECO:0000313" key="2">
    <source>
        <dbReference type="EMBL" id="NYD66352.1"/>
    </source>
</evidence>
<protein>
    <submittedName>
        <fullName evidence="2">Pimeloyl-ACP methyl ester carboxylesterase</fullName>
    </submittedName>
</protein>
<comment type="caution">
    <text evidence="2">The sequence shown here is derived from an EMBL/GenBank/DDBJ whole genome shotgun (WGS) entry which is preliminary data.</text>
</comment>
<feature type="compositionally biased region" description="Low complexity" evidence="1">
    <location>
        <begin position="96"/>
        <end position="107"/>
    </location>
</feature>
<organism evidence="2 3">
    <name type="scientific">Agromyces atrinae</name>
    <dbReference type="NCBI Taxonomy" id="592376"/>
    <lineage>
        <taxon>Bacteria</taxon>
        <taxon>Bacillati</taxon>
        <taxon>Actinomycetota</taxon>
        <taxon>Actinomycetes</taxon>
        <taxon>Micrococcales</taxon>
        <taxon>Microbacteriaceae</taxon>
        <taxon>Agromyces</taxon>
    </lineage>
</organism>
<dbReference type="Proteomes" id="UP000581087">
    <property type="component" value="Unassembled WGS sequence"/>
</dbReference>
<dbReference type="InterPro" id="IPR029058">
    <property type="entry name" value="AB_hydrolase_fold"/>
</dbReference>
<dbReference type="SUPFAM" id="SSF53474">
    <property type="entry name" value="alpha/beta-Hydrolases"/>
    <property type="match status" value="1"/>
</dbReference>
<evidence type="ECO:0000313" key="3">
    <source>
        <dbReference type="Proteomes" id="UP000581087"/>
    </source>
</evidence>
<proteinExistence type="predicted"/>
<accession>A0A852S1X5</accession>
<name>A0A852S1X5_9MICO</name>
<sequence length="177" mass="18960">MITNPYAAFLPRGFQAAAALEPEESWWSWRGHDVHIRRAQRPESSVRLLVVHGAGGHSGALWPLAAVLASRGIDVAAVDLPLMGGRRRPIRRRCATTTGSSCSSTSSMPNATVGRSTCSVRASEVSSPTKCRPGRPTSRPWPRPACSADAHGLYRKFGFGPADETAMVRVAGDLVAR</sequence>
<evidence type="ECO:0000256" key="1">
    <source>
        <dbReference type="SAM" id="MobiDB-lite"/>
    </source>
</evidence>
<dbReference type="EMBL" id="JACCBI010000001">
    <property type="protein sequence ID" value="NYD66352.1"/>
    <property type="molecule type" value="Genomic_DNA"/>
</dbReference>
<feature type="region of interest" description="Disordered" evidence="1">
    <location>
        <begin position="96"/>
        <end position="115"/>
    </location>
</feature>
<dbReference type="AlphaFoldDB" id="A0A852S1X5"/>